<dbReference type="Proteomes" id="UP000176527">
    <property type="component" value="Unassembled WGS sequence"/>
</dbReference>
<organism evidence="1 2">
    <name type="scientific">Candidatus Daviesbacteria bacterium RIFCSPHIGHO2_12_FULL_37_11</name>
    <dbReference type="NCBI Taxonomy" id="1797777"/>
    <lineage>
        <taxon>Bacteria</taxon>
        <taxon>Candidatus Daviesiibacteriota</taxon>
    </lineage>
</organism>
<reference evidence="1 2" key="1">
    <citation type="journal article" date="2016" name="Nat. Commun.">
        <title>Thousands of microbial genomes shed light on interconnected biogeochemical processes in an aquifer system.</title>
        <authorList>
            <person name="Anantharaman K."/>
            <person name="Brown C.T."/>
            <person name="Hug L.A."/>
            <person name="Sharon I."/>
            <person name="Castelle C.J."/>
            <person name="Probst A.J."/>
            <person name="Thomas B.C."/>
            <person name="Singh A."/>
            <person name="Wilkins M.J."/>
            <person name="Karaoz U."/>
            <person name="Brodie E.L."/>
            <person name="Williams K.H."/>
            <person name="Hubbard S.S."/>
            <person name="Banfield J.F."/>
        </authorList>
    </citation>
    <scope>NUCLEOTIDE SEQUENCE [LARGE SCALE GENOMIC DNA]</scope>
</reference>
<dbReference type="EMBL" id="MFDE01000015">
    <property type="protein sequence ID" value="OGE38672.1"/>
    <property type="molecule type" value="Genomic_DNA"/>
</dbReference>
<comment type="caution">
    <text evidence="1">The sequence shown here is derived from an EMBL/GenBank/DDBJ whole genome shotgun (WGS) entry which is preliminary data.</text>
</comment>
<evidence type="ECO:0000313" key="2">
    <source>
        <dbReference type="Proteomes" id="UP000176527"/>
    </source>
</evidence>
<gene>
    <name evidence="1" type="ORF">A3F00_00795</name>
</gene>
<name>A0A1F5KCK4_9BACT</name>
<sequence>MVEANEVDGGVRVGLRLKVPATLHFLGRELKLGPMGPIYSLSDHLVEDQDINVSSLDDFYDGFWTTVTPYRECVYINRVDRMDGSIVESKPIPYDQIKGHKRLRNFIVSPI</sequence>
<dbReference type="AlphaFoldDB" id="A0A1F5KCK4"/>
<evidence type="ECO:0000313" key="1">
    <source>
        <dbReference type="EMBL" id="OGE38672.1"/>
    </source>
</evidence>
<protein>
    <submittedName>
        <fullName evidence="1">Uncharacterized protein</fullName>
    </submittedName>
</protein>
<accession>A0A1F5KCK4</accession>
<proteinExistence type="predicted"/>